<dbReference type="PANTHER" id="PTHR45266:SF3">
    <property type="entry name" value="OXALOACETATE DECARBOXYLASE ALPHA CHAIN"/>
    <property type="match status" value="1"/>
</dbReference>
<gene>
    <name evidence="9" type="ORF">METZ01_LOCUS42498</name>
</gene>
<evidence type="ECO:0000259" key="8">
    <source>
        <dbReference type="PROSITE" id="PS50968"/>
    </source>
</evidence>
<evidence type="ECO:0000256" key="1">
    <source>
        <dbReference type="ARBA" id="ARBA00005194"/>
    </source>
</evidence>
<evidence type="ECO:0000256" key="5">
    <source>
        <dbReference type="ARBA" id="ARBA00023098"/>
    </source>
</evidence>
<dbReference type="GO" id="GO:0003989">
    <property type="term" value="F:acetyl-CoA carboxylase activity"/>
    <property type="evidence" value="ECO:0007669"/>
    <property type="project" value="InterPro"/>
</dbReference>
<organism evidence="9">
    <name type="scientific">marine metagenome</name>
    <dbReference type="NCBI Taxonomy" id="408172"/>
    <lineage>
        <taxon>unclassified sequences</taxon>
        <taxon>metagenomes</taxon>
        <taxon>ecological metagenomes</taxon>
    </lineage>
</organism>
<keyword evidence="3" id="KW-0444">Lipid biosynthesis</keyword>
<keyword evidence="7" id="KW-0092">Biotin</keyword>
<accession>A0A381REI7</accession>
<dbReference type="Gene3D" id="2.40.50.100">
    <property type="match status" value="1"/>
</dbReference>
<dbReference type="SUPFAM" id="SSF51230">
    <property type="entry name" value="Single hybrid motif"/>
    <property type="match status" value="1"/>
</dbReference>
<evidence type="ECO:0000256" key="4">
    <source>
        <dbReference type="ARBA" id="ARBA00022832"/>
    </source>
</evidence>
<dbReference type="PRINTS" id="PR01071">
    <property type="entry name" value="ACOABIOTINCC"/>
</dbReference>
<dbReference type="PROSITE" id="PS50968">
    <property type="entry name" value="BIOTINYL_LIPOYL"/>
    <property type="match status" value="1"/>
</dbReference>
<sequence length="167" mass="18305">MTNKVGRKELHLKNLDEIKEIIELAQEHNLSEFEIEKEGVRLRIKRESSHDQGAVTAVSVPAPALVAAQSVESSVGTDVDGSADLSVVKSPIVGTFYRAPDPEAKPFVQVGDKVGKGQVLCIIEAMKLMNEINAEEDGEITEIFVENGQSVQYGDQLFSMRVRPRVS</sequence>
<proteinExistence type="predicted"/>
<dbReference type="InterPro" id="IPR050709">
    <property type="entry name" value="Biotin_Carboxyl_Carrier/Decarb"/>
</dbReference>
<dbReference type="FunFam" id="2.40.50.100:FF:000003">
    <property type="entry name" value="Acetyl-CoA carboxylase biotin carboxyl carrier protein"/>
    <property type="match status" value="1"/>
</dbReference>
<dbReference type="InterPro" id="IPR000089">
    <property type="entry name" value="Biotin_lipoyl"/>
</dbReference>
<dbReference type="PANTHER" id="PTHR45266">
    <property type="entry name" value="OXALOACETATE DECARBOXYLASE ALPHA CHAIN"/>
    <property type="match status" value="1"/>
</dbReference>
<dbReference type="InterPro" id="IPR001882">
    <property type="entry name" value="Biotin_BS"/>
</dbReference>
<keyword evidence="4" id="KW-0276">Fatty acid metabolism</keyword>
<dbReference type="AlphaFoldDB" id="A0A381REI7"/>
<dbReference type="UniPathway" id="UPA00094"/>
<dbReference type="GO" id="GO:0009317">
    <property type="term" value="C:acetyl-CoA carboxylase complex"/>
    <property type="evidence" value="ECO:0007669"/>
    <property type="project" value="InterPro"/>
</dbReference>
<evidence type="ECO:0000256" key="2">
    <source>
        <dbReference type="ARBA" id="ARBA00017562"/>
    </source>
</evidence>
<evidence type="ECO:0000256" key="7">
    <source>
        <dbReference type="ARBA" id="ARBA00023267"/>
    </source>
</evidence>
<dbReference type="GO" id="GO:0006633">
    <property type="term" value="P:fatty acid biosynthetic process"/>
    <property type="evidence" value="ECO:0007669"/>
    <property type="project" value="UniProtKB-UniPathway"/>
</dbReference>
<dbReference type="EMBL" id="UINC01001829">
    <property type="protein sequence ID" value="SUZ89644.1"/>
    <property type="molecule type" value="Genomic_DNA"/>
</dbReference>
<evidence type="ECO:0000256" key="3">
    <source>
        <dbReference type="ARBA" id="ARBA00022516"/>
    </source>
</evidence>
<dbReference type="CDD" id="cd06850">
    <property type="entry name" value="biotinyl_domain"/>
    <property type="match status" value="1"/>
</dbReference>
<dbReference type="InterPro" id="IPR001249">
    <property type="entry name" value="AcCoA_biotinCC"/>
</dbReference>
<reference evidence="9" key="1">
    <citation type="submission" date="2018-05" db="EMBL/GenBank/DDBJ databases">
        <authorList>
            <person name="Lanie J.A."/>
            <person name="Ng W.-L."/>
            <person name="Kazmierczak K.M."/>
            <person name="Andrzejewski T.M."/>
            <person name="Davidsen T.M."/>
            <person name="Wayne K.J."/>
            <person name="Tettelin H."/>
            <person name="Glass J.I."/>
            <person name="Rusch D."/>
            <person name="Podicherti R."/>
            <person name="Tsui H.-C.T."/>
            <person name="Winkler M.E."/>
        </authorList>
    </citation>
    <scope>NUCLEOTIDE SEQUENCE</scope>
</reference>
<feature type="domain" description="Lipoyl-binding" evidence="8">
    <location>
        <begin position="85"/>
        <end position="161"/>
    </location>
</feature>
<dbReference type="PROSITE" id="PS00188">
    <property type="entry name" value="BIOTIN"/>
    <property type="match status" value="1"/>
</dbReference>
<evidence type="ECO:0000256" key="6">
    <source>
        <dbReference type="ARBA" id="ARBA00023160"/>
    </source>
</evidence>
<name>A0A381REI7_9ZZZZ</name>
<keyword evidence="5" id="KW-0443">Lipid metabolism</keyword>
<comment type="pathway">
    <text evidence="1">Lipid metabolism; fatty acid biosynthesis.</text>
</comment>
<dbReference type="NCBIfam" id="TIGR00531">
    <property type="entry name" value="BCCP"/>
    <property type="match status" value="1"/>
</dbReference>
<keyword evidence="6" id="KW-0275">Fatty acid biosynthesis</keyword>
<dbReference type="Pfam" id="PF00364">
    <property type="entry name" value="Biotin_lipoyl"/>
    <property type="match status" value="1"/>
</dbReference>
<evidence type="ECO:0000313" key="9">
    <source>
        <dbReference type="EMBL" id="SUZ89644.1"/>
    </source>
</evidence>
<protein>
    <recommendedName>
        <fullName evidence="2">Biotin carboxyl carrier protein of acetyl-CoA carboxylase</fullName>
    </recommendedName>
</protein>
<dbReference type="InterPro" id="IPR011053">
    <property type="entry name" value="Single_hybrid_motif"/>
</dbReference>